<dbReference type="RefSeq" id="WP_054965777.1">
    <property type="nucleotide sequence ID" value="NZ_FMUN01000008.1"/>
</dbReference>
<dbReference type="EMBL" id="FMUN01000008">
    <property type="protein sequence ID" value="SCY60018.1"/>
    <property type="molecule type" value="Genomic_DNA"/>
</dbReference>
<dbReference type="OrthoDB" id="5291529at2"/>
<feature type="signal peptide" evidence="1">
    <location>
        <begin position="1"/>
        <end position="26"/>
    </location>
</feature>
<keyword evidence="1" id="KW-0732">Signal</keyword>
<dbReference type="AlphaFoldDB" id="A0A0P9CBV0"/>
<dbReference type="InterPro" id="IPR023614">
    <property type="entry name" value="Porin_dom_sf"/>
</dbReference>
<dbReference type="Gene3D" id="2.40.160.10">
    <property type="entry name" value="Porin"/>
    <property type="match status" value="1"/>
</dbReference>
<dbReference type="SUPFAM" id="SSF56935">
    <property type="entry name" value="Porins"/>
    <property type="match status" value="1"/>
</dbReference>
<reference evidence="3" key="1">
    <citation type="submission" date="2016-10" db="EMBL/GenBank/DDBJ databases">
        <authorList>
            <person name="Varghese N."/>
        </authorList>
    </citation>
    <scope>NUCLEOTIDE SEQUENCE [LARGE SCALE GENOMIC DNA]</scope>
    <source>
        <strain evidence="3">HL 19</strain>
    </source>
</reference>
<evidence type="ECO:0000313" key="2">
    <source>
        <dbReference type="EMBL" id="SCY60018.1"/>
    </source>
</evidence>
<evidence type="ECO:0008006" key="4">
    <source>
        <dbReference type="Google" id="ProtNLM"/>
    </source>
</evidence>
<name>A0A0P9CBV0_9GAMM</name>
<dbReference type="STRING" id="381306.AN478_06325"/>
<evidence type="ECO:0000313" key="3">
    <source>
        <dbReference type="Proteomes" id="UP000183104"/>
    </source>
</evidence>
<proteinExistence type="predicted"/>
<gene>
    <name evidence="2" type="ORF">SAMN05661077_2628</name>
</gene>
<sequence>MTNSVRNTAVAVALAAGVGGATSAQASNWILLQGTEPFGKAHTLQAWGFLQPTFRSIEDEDLDVPGTPFDGDRAVFNTLGPDRQSAQSFSLFRARLGARGVLHPVNDKINYFFLAEFGDNGITRLGSPGTGSVSPQLTDASVTFRHYAGGGSSDPWKPGVSLRFGQFKMPLADEGSRGIMSFDYINFSEVTRQQVLERFIRNNNEGIDGSISAFRDIGVQLFDEIKVTDKWEATWAAAVGNGNGINRLDNDENLDVYLRAQTAYVFDGVKRGGPRREDLKLFAWSQQGKRQFDDGGGVDEYDRKRHGVGFHFYKQPYRLSGEYIWGSGMVFDGATRTDSDGNPVPGPGISDPNSNFGYLPQIAPDEDNEFDGWYVEGAYFPIPNKFGIQARFDRLNRMTNNDARHRQFDTWTIGLQYWNHPVKGQWQLNYRIRDLEAPDLPGGHNANKVGESMGNEIGLQYFFLFKNVALR</sequence>
<organism evidence="2 3">
    <name type="scientific">Thiohalorhabdus denitrificans</name>
    <dbReference type="NCBI Taxonomy" id="381306"/>
    <lineage>
        <taxon>Bacteria</taxon>
        <taxon>Pseudomonadati</taxon>
        <taxon>Pseudomonadota</taxon>
        <taxon>Gammaproteobacteria</taxon>
        <taxon>Thiohalorhabdales</taxon>
        <taxon>Thiohalorhabdaceae</taxon>
        <taxon>Thiohalorhabdus</taxon>
    </lineage>
</organism>
<evidence type="ECO:0000256" key="1">
    <source>
        <dbReference type="SAM" id="SignalP"/>
    </source>
</evidence>
<protein>
    <recommendedName>
        <fullName evidence="4">Phosphate-selective porin O and P</fullName>
    </recommendedName>
</protein>
<feature type="chain" id="PRO_5010433239" description="Phosphate-selective porin O and P" evidence="1">
    <location>
        <begin position="27"/>
        <end position="471"/>
    </location>
</feature>
<dbReference type="Proteomes" id="UP000183104">
    <property type="component" value="Unassembled WGS sequence"/>
</dbReference>
<keyword evidence="3" id="KW-1185">Reference proteome</keyword>
<accession>A0A0P9CBV0</accession>